<accession>A0AA37WMM9</accession>
<dbReference type="RefSeq" id="WP_284219399.1">
    <property type="nucleotide sequence ID" value="NZ_BSOT01000019.1"/>
</dbReference>
<dbReference type="AlphaFoldDB" id="A0AA37WMM9"/>
<evidence type="ECO:0000313" key="3">
    <source>
        <dbReference type="Proteomes" id="UP001156601"/>
    </source>
</evidence>
<proteinExistence type="predicted"/>
<feature type="domain" description="DUF1835" evidence="1">
    <location>
        <begin position="2"/>
        <end position="117"/>
    </location>
</feature>
<keyword evidence="3" id="KW-1185">Reference proteome</keyword>
<dbReference type="InterPro" id="IPR014973">
    <property type="entry name" value="DUF1835"/>
</dbReference>
<sequence>MHILNGDSAAGAFKQTFRVSTEDILVFRDVLSCGGLTEFSDMKSWAQFRRSYWGEMFLKHGFGSIEEIEKAPRDFYNDFDELKGATDVNLWLGVSLSDHLLLVYIVTLFTHYGLDVDKLKIYQYEKINDNRMIVIGLGMLNPEQIAAYKPDAITLSQTQIKYCLDVWEALVSETPDKLIQILRQEALELPLLHQALKSLFYRFPDSERGLSHFDHIILEAAKKHPSNTARIIGAVLAHSMRSGCEESIHTLDTVGDIYLFNRLKNMAGKSLKKPLLSLNVMDDNLRNTKTEITEFGLKVLAGQYNAVQANGIEDWVAGIHLDSSKGEAWFRQGDKLMLESID</sequence>
<comment type="caution">
    <text evidence="2">The sequence shown here is derived from an EMBL/GenBank/DDBJ whole genome shotgun (WGS) entry which is preliminary data.</text>
</comment>
<reference evidence="2" key="1">
    <citation type="journal article" date="2014" name="Int. J. Syst. Evol. Microbiol.">
        <title>Complete genome sequence of Corynebacterium casei LMG S-19264T (=DSM 44701T), isolated from a smear-ripened cheese.</title>
        <authorList>
            <consortium name="US DOE Joint Genome Institute (JGI-PGF)"/>
            <person name="Walter F."/>
            <person name="Albersmeier A."/>
            <person name="Kalinowski J."/>
            <person name="Ruckert C."/>
        </authorList>
    </citation>
    <scope>NUCLEOTIDE SEQUENCE</scope>
    <source>
        <strain evidence="2">NBRC 110023</strain>
    </source>
</reference>
<evidence type="ECO:0000313" key="2">
    <source>
        <dbReference type="EMBL" id="GLR72980.1"/>
    </source>
</evidence>
<gene>
    <name evidence="2" type="ORF">GCM10007852_38880</name>
</gene>
<organism evidence="2 3">
    <name type="scientific">Agaribacter marinus</name>
    <dbReference type="NCBI Taxonomy" id="1431249"/>
    <lineage>
        <taxon>Bacteria</taxon>
        <taxon>Pseudomonadati</taxon>
        <taxon>Pseudomonadota</taxon>
        <taxon>Gammaproteobacteria</taxon>
        <taxon>Alteromonadales</taxon>
        <taxon>Alteromonadaceae</taxon>
        <taxon>Agaribacter</taxon>
    </lineage>
</organism>
<dbReference type="Proteomes" id="UP001156601">
    <property type="component" value="Unassembled WGS sequence"/>
</dbReference>
<dbReference type="EMBL" id="BSOT01000019">
    <property type="protein sequence ID" value="GLR72980.1"/>
    <property type="molecule type" value="Genomic_DNA"/>
</dbReference>
<evidence type="ECO:0000259" key="1">
    <source>
        <dbReference type="Pfam" id="PF08874"/>
    </source>
</evidence>
<name>A0AA37WMM9_9ALTE</name>
<dbReference type="Pfam" id="PF08874">
    <property type="entry name" value="DUF1835"/>
    <property type="match status" value="1"/>
</dbReference>
<reference evidence="2" key="2">
    <citation type="submission" date="2023-01" db="EMBL/GenBank/DDBJ databases">
        <title>Draft genome sequence of Agaribacter marinus strain NBRC 110023.</title>
        <authorList>
            <person name="Sun Q."/>
            <person name="Mori K."/>
        </authorList>
    </citation>
    <scope>NUCLEOTIDE SEQUENCE</scope>
    <source>
        <strain evidence="2">NBRC 110023</strain>
    </source>
</reference>
<protein>
    <recommendedName>
        <fullName evidence="1">DUF1835 domain-containing protein</fullName>
    </recommendedName>
</protein>